<accession>A0ABS9JZ67</accession>
<dbReference type="GO" id="GO:0016301">
    <property type="term" value="F:kinase activity"/>
    <property type="evidence" value="ECO:0007669"/>
    <property type="project" value="UniProtKB-KW"/>
</dbReference>
<proteinExistence type="predicted"/>
<keyword evidence="2" id="KW-0418">Kinase</keyword>
<dbReference type="Pfam" id="PF01272">
    <property type="entry name" value="GreA_GreB"/>
    <property type="match status" value="1"/>
</dbReference>
<dbReference type="RefSeq" id="WP_275707835.1">
    <property type="nucleotide sequence ID" value="NZ_JAKLTN010000001.1"/>
</dbReference>
<dbReference type="InterPro" id="IPR001437">
    <property type="entry name" value="Tscrpt_elong_fac_GreA/B_C"/>
</dbReference>
<dbReference type="PANTHER" id="PTHR30437:SF5">
    <property type="entry name" value="REGULATOR OF NUCLEOSIDE DIPHOSPHATE KINASE"/>
    <property type="match status" value="1"/>
</dbReference>
<dbReference type="PANTHER" id="PTHR30437">
    <property type="entry name" value="TRANSCRIPTION ELONGATION FACTOR GREA"/>
    <property type="match status" value="1"/>
</dbReference>
<dbReference type="NCBIfam" id="NF004396">
    <property type="entry name" value="PRK05753.1"/>
    <property type="match status" value="1"/>
</dbReference>
<dbReference type="EMBL" id="JAKLTN010000001">
    <property type="protein sequence ID" value="MCG2576195.1"/>
    <property type="molecule type" value="Genomic_DNA"/>
</dbReference>
<feature type="domain" description="Transcription elongation factor GreA/GreB C-terminal" evidence="1">
    <location>
        <begin position="57"/>
        <end position="132"/>
    </location>
</feature>
<dbReference type="InterPro" id="IPR023459">
    <property type="entry name" value="Tscrpt_elong_fac_GreA/B_fam"/>
</dbReference>
<dbReference type="InterPro" id="IPR036953">
    <property type="entry name" value="GreA/GreB_C_sf"/>
</dbReference>
<sequence>MTDAKRTSQRELSCNHNDLQPLILGADDYARLCQYTLSDELTDELDRAIVVQMEHVPGDVVTMHSRCTYIDQRNGAQREIELVYPGEADPATGKISVLAPVGSALIGLSVGHEICWDFPDGSVRRLKVAHVTPAAR</sequence>
<protein>
    <submittedName>
        <fullName evidence="2">Nucleoside diphosphate kinase regulator</fullName>
    </submittedName>
</protein>
<keyword evidence="2" id="KW-0808">Transferase</keyword>
<reference evidence="2" key="1">
    <citation type="submission" date="2022-01" db="EMBL/GenBank/DDBJ databases">
        <authorList>
            <person name="Jo J.-H."/>
            <person name="Im W.-T."/>
        </authorList>
    </citation>
    <scope>NUCLEOTIDE SEQUENCE</scope>
    <source>
        <strain evidence="2">XY25</strain>
    </source>
</reference>
<name>A0ABS9JZ67_9RHOO</name>
<evidence type="ECO:0000259" key="1">
    <source>
        <dbReference type="Pfam" id="PF01272"/>
    </source>
</evidence>
<evidence type="ECO:0000313" key="2">
    <source>
        <dbReference type="EMBL" id="MCG2576195.1"/>
    </source>
</evidence>
<evidence type="ECO:0000313" key="3">
    <source>
        <dbReference type="Proteomes" id="UP001165384"/>
    </source>
</evidence>
<dbReference type="Proteomes" id="UP001165384">
    <property type="component" value="Unassembled WGS sequence"/>
</dbReference>
<keyword evidence="3" id="KW-1185">Reference proteome</keyword>
<organism evidence="2 3">
    <name type="scientific">Dechloromonas hankyongensis</name>
    <dbReference type="NCBI Taxonomy" id="2908002"/>
    <lineage>
        <taxon>Bacteria</taxon>
        <taxon>Pseudomonadati</taxon>
        <taxon>Pseudomonadota</taxon>
        <taxon>Betaproteobacteria</taxon>
        <taxon>Rhodocyclales</taxon>
        <taxon>Azonexaceae</taxon>
        <taxon>Dechloromonas</taxon>
    </lineage>
</organism>
<gene>
    <name evidence="2" type="primary">rnk</name>
    <name evidence="2" type="ORF">LZ012_04210</name>
</gene>
<dbReference type="Gene3D" id="3.10.50.30">
    <property type="entry name" value="Transcription elongation factor, GreA/GreB, C-terminal domain"/>
    <property type="match status" value="1"/>
</dbReference>
<comment type="caution">
    <text evidence="2">The sequence shown here is derived from an EMBL/GenBank/DDBJ whole genome shotgun (WGS) entry which is preliminary data.</text>
</comment>
<dbReference type="SUPFAM" id="SSF54534">
    <property type="entry name" value="FKBP-like"/>
    <property type="match status" value="1"/>
</dbReference>